<organism evidence="2 3">
    <name type="scientific">Discina gigas</name>
    <dbReference type="NCBI Taxonomy" id="1032678"/>
    <lineage>
        <taxon>Eukaryota</taxon>
        <taxon>Fungi</taxon>
        <taxon>Dikarya</taxon>
        <taxon>Ascomycota</taxon>
        <taxon>Pezizomycotina</taxon>
        <taxon>Pezizomycetes</taxon>
        <taxon>Pezizales</taxon>
        <taxon>Discinaceae</taxon>
        <taxon>Discina</taxon>
    </lineage>
</organism>
<feature type="region of interest" description="Disordered" evidence="1">
    <location>
        <begin position="349"/>
        <end position="378"/>
    </location>
</feature>
<evidence type="ECO:0000313" key="2">
    <source>
        <dbReference type="EMBL" id="KAL0634449.1"/>
    </source>
</evidence>
<name>A0ABR3GEQ7_9PEZI</name>
<feature type="compositionally biased region" description="Low complexity" evidence="1">
    <location>
        <begin position="164"/>
        <end position="179"/>
    </location>
</feature>
<sequence>MAGSRFISGIGPTPFKIDAVRELLDGLDPTVHSTIPSPGDEDLAEVAGESVHPTNFETVSSYNWVYGPGKRLKIIVPGYPACWNPPPAPTKLPGDIGFRFIHQNEYFSPGTPLRPLLRAVYTHQPSFNVNEVDFITDRNSLIKLFKFARGDTTLNMVAPPISPTSPTSPTSPPKNTSAPLTPPTSPTSSWAIGSPPKEGSWRDRHPPSHGGGLRGRVRGGSTAGPRGRGDGRYIRGQWSPNYHYEPPTIQETRIDVDLVNNSLLLSRWETHSSEMVHPGQFKGWGYQFLGAYTRFGEAGEDAVMDGGELQSHHRVITYDFGGKKFLVRFHGDAVQEGLGEFRWWAEKHRKGRKEQETAATSDVKEKSGKSQSSPGKKADDWLEKEFAEGLSKLTLNNISATNAIESHPTITPLYPHSSIVGIRTTSAKNRAVTMARALPQAFFSQTPHLYIGCQEAGLFRKIDKIETEVPLHEWEVENDAALRKLLVLLVRIKDTLRGIEGGQASVVFKLGGEMCVYARNDGREPVPGDLRAKWD</sequence>
<dbReference type="Proteomes" id="UP001447188">
    <property type="component" value="Unassembled WGS sequence"/>
</dbReference>
<feature type="region of interest" description="Disordered" evidence="1">
    <location>
        <begin position="157"/>
        <end position="233"/>
    </location>
</feature>
<reference evidence="2 3" key="1">
    <citation type="submission" date="2024-02" db="EMBL/GenBank/DDBJ databases">
        <title>Discinaceae phylogenomics.</title>
        <authorList>
            <person name="Dirks A.C."/>
            <person name="James T.Y."/>
        </authorList>
    </citation>
    <scope>NUCLEOTIDE SEQUENCE [LARGE SCALE GENOMIC DNA]</scope>
    <source>
        <strain evidence="2 3">ACD0624</strain>
    </source>
</reference>
<accession>A0ABR3GEQ7</accession>
<dbReference type="EMBL" id="JBBBZM010000094">
    <property type="protein sequence ID" value="KAL0634449.1"/>
    <property type="molecule type" value="Genomic_DNA"/>
</dbReference>
<protein>
    <recommendedName>
        <fullName evidence="4">Geranylgeranyl pyrophosphate synthetase</fullName>
    </recommendedName>
</protein>
<evidence type="ECO:0008006" key="4">
    <source>
        <dbReference type="Google" id="ProtNLM"/>
    </source>
</evidence>
<proteinExistence type="predicted"/>
<evidence type="ECO:0000256" key="1">
    <source>
        <dbReference type="SAM" id="MobiDB-lite"/>
    </source>
</evidence>
<dbReference type="PANTHER" id="PTHR35179">
    <property type="entry name" value="PROTEIN CBG02620"/>
    <property type="match status" value="1"/>
</dbReference>
<evidence type="ECO:0000313" key="3">
    <source>
        <dbReference type="Proteomes" id="UP001447188"/>
    </source>
</evidence>
<keyword evidence="3" id="KW-1185">Reference proteome</keyword>
<comment type="caution">
    <text evidence="2">The sequence shown here is derived from an EMBL/GenBank/DDBJ whole genome shotgun (WGS) entry which is preliminary data.</text>
</comment>
<gene>
    <name evidence="2" type="ORF">Q9L58_006619</name>
</gene>
<dbReference type="PANTHER" id="PTHR35179:SF2">
    <property type="entry name" value="START DOMAIN-CONTAINING PROTEIN"/>
    <property type="match status" value="1"/>
</dbReference>